<dbReference type="Gene3D" id="3.40.50.10610">
    <property type="entry name" value="ABC-type transport auxiliary lipoprotein component"/>
    <property type="match status" value="1"/>
</dbReference>
<evidence type="ECO:0000313" key="2">
    <source>
        <dbReference type="Proteomes" id="UP001143545"/>
    </source>
</evidence>
<dbReference type="EMBL" id="BRVP01000032">
    <property type="protein sequence ID" value="GLB54059.1"/>
    <property type="molecule type" value="Genomic_DNA"/>
</dbReference>
<dbReference type="RefSeq" id="WP_281756437.1">
    <property type="nucleotide sequence ID" value="NZ_BRVP01000032.1"/>
</dbReference>
<gene>
    <name evidence="1" type="ORF">NBRC110019_31000</name>
</gene>
<name>A0A9W6B9B2_9FLAO</name>
<accession>A0A9W6B9B2</accession>
<protein>
    <submittedName>
        <fullName evidence="1">Uncharacterized protein</fullName>
    </submittedName>
</protein>
<sequence>MKKIATLLFLFIGIHYTFAQGNIYTSESFDELSKDHKVLAILPFYATLHLENAQDISKENLKKLAEKEGYVVQSAIETYFLKQKSKKNFEVSFQNIQITNDLLTKNGISLENLDVYTAKKLSELLGVDGIVSGNLTLKTLISQGVSTDYDIFDYLLGDSGYGRIAIKISDGKTSKLLWKYEKKINKKSGKDTYEIITDMMKKAARKFPYEKEKKKKKKN</sequence>
<organism evidence="1 2">
    <name type="scientific">Neptunitalea chrysea</name>
    <dbReference type="NCBI Taxonomy" id="1647581"/>
    <lineage>
        <taxon>Bacteria</taxon>
        <taxon>Pseudomonadati</taxon>
        <taxon>Bacteroidota</taxon>
        <taxon>Flavobacteriia</taxon>
        <taxon>Flavobacteriales</taxon>
        <taxon>Flavobacteriaceae</taxon>
        <taxon>Neptunitalea</taxon>
    </lineage>
</organism>
<dbReference type="Proteomes" id="UP001143545">
    <property type="component" value="Unassembled WGS sequence"/>
</dbReference>
<comment type="caution">
    <text evidence="1">The sequence shown here is derived from an EMBL/GenBank/DDBJ whole genome shotgun (WGS) entry which is preliminary data.</text>
</comment>
<reference evidence="1" key="1">
    <citation type="submission" date="2022-07" db="EMBL/GenBank/DDBJ databases">
        <title>Taxonomy of Novel Oxalotrophic and Methylotrophic Bacteria.</title>
        <authorList>
            <person name="Sahin N."/>
            <person name="Tani A."/>
        </authorList>
    </citation>
    <scope>NUCLEOTIDE SEQUENCE</scope>
    <source>
        <strain evidence="1">AM327</strain>
    </source>
</reference>
<evidence type="ECO:0000313" key="1">
    <source>
        <dbReference type="EMBL" id="GLB54059.1"/>
    </source>
</evidence>
<dbReference type="AlphaFoldDB" id="A0A9W6B9B2"/>
<keyword evidence="2" id="KW-1185">Reference proteome</keyword>
<proteinExistence type="predicted"/>